<evidence type="ECO:0000256" key="2">
    <source>
        <dbReference type="ARBA" id="ARBA00023125"/>
    </source>
</evidence>
<dbReference type="SUPFAM" id="SSF56349">
    <property type="entry name" value="DNA breaking-rejoining enzymes"/>
    <property type="match status" value="1"/>
</dbReference>
<dbReference type="PANTHER" id="PTHR30349:SF64">
    <property type="entry name" value="PROPHAGE INTEGRASE INTD-RELATED"/>
    <property type="match status" value="1"/>
</dbReference>
<dbReference type="Proteomes" id="UP001220658">
    <property type="component" value="Unassembled WGS sequence"/>
</dbReference>
<dbReference type="GO" id="GO:0015074">
    <property type="term" value="P:DNA integration"/>
    <property type="evidence" value="ECO:0007669"/>
    <property type="project" value="InterPro"/>
</dbReference>
<reference evidence="5" key="1">
    <citation type="submission" date="2023-01" db="EMBL/GenBank/DDBJ databases">
        <title>Human gut microbiome strain richness.</title>
        <authorList>
            <person name="Chen-Liaw A."/>
        </authorList>
    </citation>
    <scope>NUCLEOTIDE SEQUENCE</scope>
    <source>
        <strain evidence="5">D55st1_G4_D55t1_190419</strain>
    </source>
</reference>
<dbReference type="Pfam" id="PF14657">
    <property type="entry name" value="Arm-DNA-bind_4"/>
    <property type="match status" value="1"/>
</dbReference>
<dbReference type="EMBL" id="JAQNCK010000015">
    <property type="protein sequence ID" value="MDC0828362.1"/>
    <property type="molecule type" value="Genomic_DNA"/>
</dbReference>
<dbReference type="PANTHER" id="PTHR30349">
    <property type="entry name" value="PHAGE INTEGRASE-RELATED"/>
    <property type="match status" value="1"/>
</dbReference>
<evidence type="ECO:0000256" key="3">
    <source>
        <dbReference type="ARBA" id="ARBA00023172"/>
    </source>
</evidence>
<dbReference type="AlphaFoldDB" id="A0AAW6FT30"/>
<dbReference type="Gene3D" id="1.10.443.10">
    <property type="entry name" value="Intergrase catalytic core"/>
    <property type="match status" value="1"/>
</dbReference>
<dbReference type="InterPro" id="IPR013762">
    <property type="entry name" value="Integrase-like_cat_sf"/>
</dbReference>
<comment type="caution">
    <text evidence="5">The sequence shown here is derived from an EMBL/GenBank/DDBJ whole genome shotgun (WGS) entry which is preliminary data.</text>
</comment>
<dbReference type="RefSeq" id="WP_195191426.1">
    <property type="nucleotide sequence ID" value="NZ_CALVGX010000016.1"/>
</dbReference>
<gene>
    <name evidence="5" type="ORF">POG00_06495</name>
</gene>
<keyword evidence="2" id="KW-0238">DNA-binding</keyword>
<dbReference type="GO" id="GO:0003677">
    <property type="term" value="F:DNA binding"/>
    <property type="evidence" value="ECO:0007669"/>
    <property type="project" value="UniProtKB-KW"/>
</dbReference>
<organism evidence="5 6">
    <name type="scientific">Faecalitalea cylindroides</name>
    <dbReference type="NCBI Taxonomy" id="39483"/>
    <lineage>
        <taxon>Bacteria</taxon>
        <taxon>Bacillati</taxon>
        <taxon>Bacillota</taxon>
        <taxon>Erysipelotrichia</taxon>
        <taxon>Erysipelotrichales</taxon>
        <taxon>Erysipelotrichaceae</taxon>
        <taxon>Faecalitalea</taxon>
    </lineage>
</organism>
<evidence type="ECO:0000313" key="6">
    <source>
        <dbReference type="Proteomes" id="UP001220658"/>
    </source>
</evidence>
<feature type="domain" description="Tyr recombinase" evidence="4">
    <location>
        <begin position="172"/>
        <end position="366"/>
    </location>
</feature>
<dbReference type="InterPro" id="IPR011010">
    <property type="entry name" value="DNA_brk_join_enz"/>
</dbReference>
<dbReference type="InterPro" id="IPR002104">
    <property type="entry name" value="Integrase_catalytic"/>
</dbReference>
<evidence type="ECO:0000259" key="4">
    <source>
        <dbReference type="PROSITE" id="PS51898"/>
    </source>
</evidence>
<comment type="similarity">
    <text evidence="1">Belongs to the 'phage' integrase family.</text>
</comment>
<protein>
    <submittedName>
        <fullName evidence="5">Tyrosine-type recombinase/integrase</fullName>
    </submittedName>
</protein>
<dbReference type="CDD" id="cd01189">
    <property type="entry name" value="INT_ICEBs1_C_like"/>
    <property type="match status" value="1"/>
</dbReference>
<dbReference type="InterPro" id="IPR050090">
    <property type="entry name" value="Tyrosine_recombinase_XerCD"/>
</dbReference>
<dbReference type="GO" id="GO:0006310">
    <property type="term" value="P:DNA recombination"/>
    <property type="evidence" value="ECO:0007669"/>
    <property type="project" value="UniProtKB-KW"/>
</dbReference>
<name>A0AAW6FT30_9FIRM</name>
<accession>A0AAW6FT30</accession>
<dbReference type="Pfam" id="PF00589">
    <property type="entry name" value="Phage_integrase"/>
    <property type="match status" value="1"/>
</dbReference>
<dbReference type="InterPro" id="IPR010998">
    <property type="entry name" value="Integrase_recombinase_N"/>
</dbReference>
<evidence type="ECO:0000313" key="5">
    <source>
        <dbReference type="EMBL" id="MDC0828362.1"/>
    </source>
</evidence>
<evidence type="ECO:0000256" key="1">
    <source>
        <dbReference type="ARBA" id="ARBA00008857"/>
    </source>
</evidence>
<dbReference type="InterPro" id="IPR028259">
    <property type="entry name" value="AP2-like_int_N"/>
</dbReference>
<proteinExistence type="inferred from homology"/>
<sequence length="385" mass="45301">MAIRKRISKKVKNGYVYEVNFTYKTNGISYRYWKGGFKTKKEAQEHENLKRMEFVNGMNRVQDCNKTLKEVYDEFMEIGSTEFQYNTIYNTKKTLHYWYGKDATMDLGNIPIRDIGYRILQQFFNKRSDCGKACNEDIKTALRRIFVYAIRSEYISSNPIEYVKVTGVENKKEKHVLTYDEFQLILRELKNKNTFEYDAISMAVVIGFYTGLRISEVMALQKDDFDFEENTIYVHRKLNYKGKKKKDIEAVEQMKSKSSKALIPLPDSLKQELEFWFKINPYQNVICDEEGNFLDPDYTGNRIRSISNKLGIPFLFHLLRHTYTTYLVNAHVDVKVAQELLRHANFNTTMSVYAHVDDKKKQNIVNEVFCGENVAKTHKNKNTLS</sequence>
<dbReference type="PROSITE" id="PS51898">
    <property type="entry name" value="TYR_RECOMBINASE"/>
    <property type="match status" value="1"/>
</dbReference>
<keyword evidence="3" id="KW-0233">DNA recombination</keyword>
<dbReference type="Gene3D" id="1.10.150.130">
    <property type="match status" value="1"/>
</dbReference>